<keyword evidence="3" id="KW-1185">Reference proteome</keyword>
<dbReference type="InterPro" id="IPR000014">
    <property type="entry name" value="PAS"/>
</dbReference>
<reference evidence="2 3" key="2">
    <citation type="submission" date="2018-03" db="EMBL/GenBank/DDBJ databases">
        <title>The ancient ancestry and fast evolution of plastids.</title>
        <authorList>
            <person name="Moore K.R."/>
            <person name="Magnabosco C."/>
            <person name="Momper L."/>
            <person name="Gold D.A."/>
            <person name="Bosak T."/>
            <person name="Fournier G.P."/>
        </authorList>
    </citation>
    <scope>NUCLEOTIDE SEQUENCE [LARGE SCALE GENOMIC DNA]</scope>
    <source>
        <strain evidence="2 3">ULC007</strain>
    </source>
</reference>
<dbReference type="Proteomes" id="UP000238634">
    <property type="component" value="Unassembled WGS sequence"/>
</dbReference>
<evidence type="ECO:0000313" key="3">
    <source>
        <dbReference type="Proteomes" id="UP000238634"/>
    </source>
</evidence>
<gene>
    <name evidence="2" type="ORF">C7B65_08310</name>
</gene>
<evidence type="ECO:0000259" key="1">
    <source>
        <dbReference type="Pfam" id="PF13188"/>
    </source>
</evidence>
<reference evidence="2 3" key="1">
    <citation type="submission" date="2018-02" db="EMBL/GenBank/DDBJ databases">
        <authorList>
            <person name="Cohen D.B."/>
            <person name="Kent A.D."/>
        </authorList>
    </citation>
    <scope>NUCLEOTIDE SEQUENCE [LARGE SCALE GENOMIC DNA]</scope>
    <source>
        <strain evidence="2 3">ULC007</strain>
    </source>
</reference>
<dbReference type="Pfam" id="PF13188">
    <property type="entry name" value="PAS_8"/>
    <property type="match status" value="1"/>
</dbReference>
<dbReference type="Gene3D" id="3.30.450.20">
    <property type="entry name" value="PAS domain"/>
    <property type="match status" value="1"/>
</dbReference>
<sequence length="121" mass="13980">MLGDADGGKLLRSIIEQVHQLQADLHRSNALLEAVQATAIDGIAIVDQDRRIVSYNQQFCKIWRIPEATVQASELQQLLQLVRDRMPQTEEFWARVEFIYQYPDLTSRDEIVLQDGRSLDR</sequence>
<dbReference type="AlphaFoldDB" id="A0A2T1DHU9"/>
<dbReference type="RefSeq" id="WP_073070943.1">
    <property type="nucleotide sequence ID" value="NZ_MPPI01000009.1"/>
</dbReference>
<feature type="domain" description="PAS" evidence="1">
    <location>
        <begin position="31"/>
        <end position="87"/>
    </location>
</feature>
<name>A0A2T1DHU9_9CYAN</name>
<dbReference type="OrthoDB" id="9759607at2"/>
<proteinExistence type="predicted"/>
<protein>
    <submittedName>
        <fullName evidence="2">PAS domain-containing protein</fullName>
    </submittedName>
</protein>
<dbReference type="SUPFAM" id="SSF55785">
    <property type="entry name" value="PYP-like sensor domain (PAS domain)"/>
    <property type="match status" value="1"/>
</dbReference>
<dbReference type="InterPro" id="IPR035965">
    <property type="entry name" value="PAS-like_dom_sf"/>
</dbReference>
<dbReference type="STRING" id="1920490.GCA_001895925_03847"/>
<comment type="caution">
    <text evidence="2">The sequence shown here is derived from an EMBL/GenBank/DDBJ whole genome shotgun (WGS) entry which is preliminary data.</text>
</comment>
<dbReference type="EMBL" id="PVWG01000007">
    <property type="protein sequence ID" value="PSB20052.1"/>
    <property type="molecule type" value="Genomic_DNA"/>
</dbReference>
<organism evidence="2 3">
    <name type="scientific">Phormidesmis priestleyi ULC007</name>
    <dbReference type="NCBI Taxonomy" id="1920490"/>
    <lineage>
        <taxon>Bacteria</taxon>
        <taxon>Bacillati</taxon>
        <taxon>Cyanobacteriota</taxon>
        <taxon>Cyanophyceae</taxon>
        <taxon>Leptolyngbyales</taxon>
        <taxon>Leptolyngbyaceae</taxon>
        <taxon>Phormidesmis</taxon>
    </lineage>
</organism>
<evidence type="ECO:0000313" key="2">
    <source>
        <dbReference type="EMBL" id="PSB20052.1"/>
    </source>
</evidence>
<accession>A0A2T1DHU9</accession>